<dbReference type="RefSeq" id="WP_135681182.1">
    <property type="nucleotide sequence ID" value="NZ_RQFF01000003.1"/>
</dbReference>
<proteinExistence type="predicted"/>
<name>A0A6N4QFF5_9LEPT</name>
<protein>
    <recommendedName>
        <fullName evidence="3">Lipoprotein</fullName>
    </recommendedName>
</protein>
<dbReference type="OrthoDB" id="332345at2"/>
<dbReference type="EMBL" id="RQFF01000003">
    <property type="protein sequence ID" value="TGK76985.1"/>
    <property type="molecule type" value="Genomic_DNA"/>
</dbReference>
<dbReference type="Proteomes" id="UP000297239">
    <property type="component" value="Unassembled WGS sequence"/>
</dbReference>
<accession>A0A6N4QFF5</accession>
<dbReference type="PROSITE" id="PS51257">
    <property type="entry name" value="PROKAR_LIPOPROTEIN"/>
    <property type="match status" value="1"/>
</dbReference>
<evidence type="ECO:0000313" key="2">
    <source>
        <dbReference type="Proteomes" id="UP000297239"/>
    </source>
</evidence>
<keyword evidence="2" id="KW-1185">Reference proteome</keyword>
<evidence type="ECO:0008006" key="3">
    <source>
        <dbReference type="Google" id="ProtNLM"/>
    </source>
</evidence>
<comment type="caution">
    <text evidence="1">The sequence shown here is derived from an EMBL/GenBank/DDBJ whole genome shotgun (WGS) entry which is preliminary data.</text>
</comment>
<evidence type="ECO:0000313" key="1">
    <source>
        <dbReference type="EMBL" id="TGK76985.1"/>
    </source>
</evidence>
<gene>
    <name evidence="1" type="ORF">EHQ18_00035</name>
</gene>
<reference evidence="1" key="1">
    <citation type="journal article" date="2019" name="PLoS Negl. Trop. Dis.">
        <title>Revisiting the worldwide diversity of Leptospira species in the environment.</title>
        <authorList>
            <person name="Vincent A.T."/>
            <person name="Schiettekatte O."/>
            <person name="Bourhy P."/>
            <person name="Veyrier F.J."/>
            <person name="Picardeau M."/>
        </authorList>
    </citation>
    <scope>NUCLEOTIDE SEQUENCE [LARGE SCALE GENOMIC DNA]</scope>
    <source>
        <strain evidence="1">201800293</strain>
    </source>
</reference>
<organism evidence="1 2">
    <name type="scientific">Leptospira kanakyensis</name>
    <dbReference type="NCBI Taxonomy" id="2484968"/>
    <lineage>
        <taxon>Bacteria</taxon>
        <taxon>Pseudomonadati</taxon>
        <taxon>Spirochaetota</taxon>
        <taxon>Spirochaetia</taxon>
        <taxon>Leptospirales</taxon>
        <taxon>Leptospiraceae</taxon>
        <taxon>Leptospira</taxon>
    </lineage>
</organism>
<sequence length="190" mass="21775">MKIIILVTFLTFSTSCSTIDYEKNSKLIKYTKSSILSVHIGYEYYLNGKLMDHPLQFSDGVIDIEKDYKLIIQKIKDGNQFSNVKIDFPAAEYELELNIIFKNESNLALAFISGVTFTLFPSIIDSDLEIQGILYNRRLGIKSKKIIASGKMRTYFGILQLIYMPFSNSSKNRELLISNLLNQIMNDTEL</sequence>
<dbReference type="AlphaFoldDB" id="A0A6N4QFF5"/>